<dbReference type="InterPro" id="IPR004152">
    <property type="entry name" value="GAT_dom"/>
</dbReference>
<evidence type="ECO:0000259" key="8">
    <source>
        <dbReference type="PROSITE" id="PS50179"/>
    </source>
</evidence>
<dbReference type="InterPro" id="IPR038425">
    <property type="entry name" value="GAT_sf"/>
</dbReference>
<evidence type="ECO:0000256" key="4">
    <source>
        <dbReference type="ARBA" id="ARBA00022448"/>
    </source>
</evidence>
<dbReference type="GO" id="GO:0006886">
    <property type="term" value="P:intracellular protein transport"/>
    <property type="evidence" value="ECO:0007669"/>
    <property type="project" value="InterPro"/>
</dbReference>
<feature type="region of interest" description="Disordered" evidence="7">
    <location>
        <begin position="149"/>
        <end position="170"/>
    </location>
</feature>
<dbReference type="InterPro" id="IPR002014">
    <property type="entry name" value="VHS_dom"/>
</dbReference>
<name>A0A7E4ZQG9_PANRE</name>
<dbReference type="GO" id="GO:0005802">
    <property type="term" value="C:trans-Golgi network"/>
    <property type="evidence" value="ECO:0007669"/>
    <property type="project" value="InterPro"/>
</dbReference>
<dbReference type="Proteomes" id="UP000492821">
    <property type="component" value="Unassembled WGS sequence"/>
</dbReference>
<dbReference type="SMART" id="SM00288">
    <property type="entry name" value="VHS"/>
    <property type="match status" value="1"/>
</dbReference>
<evidence type="ECO:0000256" key="3">
    <source>
        <dbReference type="ARBA" id="ARBA00008099"/>
    </source>
</evidence>
<dbReference type="GO" id="GO:0035091">
    <property type="term" value="F:phosphatidylinositol binding"/>
    <property type="evidence" value="ECO:0007669"/>
    <property type="project" value="InterPro"/>
</dbReference>
<accession>A0A7E4ZQG9</accession>
<dbReference type="Gene3D" id="1.20.5.170">
    <property type="match status" value="1"/>
</dbReference>
<dbReference type="Pfam" id="PF00790">
    <property type="entry name" value="VHS"/>
    <property type="match status" value="1"/>
</dbReference>
<dbReference type="Gene3D" id="2.60.40.1230">
    <property type="match status" value="1"/>
</dbReference>
<feature type="domain" description="GAT" evidence="9">
    <location>
        <begin position="169"/>
        <end position="306"/>
    </location>
</feature>
<protein>
    <submittedName>
        <fullName evidence="11">VHS domain-containing protein</fullName>
    </submittedName>
</protein>
<evidence type="ECO:0000256" key="5">
    <source>
        <dbReference type="ARBA" id="ARBA00022843"/>
    </source>
</evidence>
<keyword evidence="5" id="KW-0832">Ubl conjugation</keyword>
<dbReference type="PANTHER" id="PTHR45905">
    <property type="entry name" value="GOLGI-LOCALIZED, GAMMA-ADAPTIN EAR CONTAINING, ARF BINDING PROTEIN"/>
    <property type="match status" value="1"/>
</dbReference>
<feature type="domain" description="VHS" evidence="8">
    <location>
        <begin position="31"/>
        <end position="146"/>
    </location>
</feature>
<dbReference type="InterPro" id="IPR027422">
    <property type="entry name" value="GGA1-3"/>
</dbReference>
<dbReference type="InterPro" id="IPR008942">
    <property type="entry name" value="ENTH_VHS"/>
</dbReference>
<evidence type="ECO:0000313" key="10">
    <source>
        <dbReference type="Proteomes" id="UP000492821"/>
    </source>
</evidence>
<feature type="region of interest" description="Disordered" evidence="7">
    <location>
        <begin position="307"/>
        <end position="337"/>
    </location>
</feature>
<dbReference type="GO" id="GO:0005769">
    <property type="term" value="C:early endosome"/>
    <property type="evidence" value="ECO:0007669"/>
    <property type="project" value="UniProtKB-SubCell"/>
</dbReference>
<keyword evidence="6" id="KW-0653">Protein transport</keyword>
<dbReference type="Pfam" id="PF18308">
    <property type="entry name" value="GGA_N-GAT"/>
    <property type="match status" value="1"/>
</dbReference>
<sequence>MGLEDKPIEYLVGKAVDPFTTEVDRKRFTDELCSRIINEYDGPNVTMKLLSFRMLSPDHAEALNVIRIMDTCFRKCGSRVGNEIGKYRVLNQFIRLLSPKYQGHETTSDVKTEAIKLLFMWKQSLRHLEKLQQVYQQLKDQGIIGEDPVLDKDVPNVQKPEPRTAPFEDEEKSQLLAELLKSNNPDDLQAANRLIKSMVRSDEQKTIRKCKRQSLMDTAAEYVQVIMCIPPPASEGLDNLFSTPAPYDDNDIKLISELKQALIDMRPTLFRYASEAAESKDESLGDILELNDQINKALQMHTDITPRAASETKPAPSMNHRAENETSSSSMSSLSASGQHSDDVALLNILSRNNSPAVPRKNINNDMTSMFVSQPEPRSIIDDLNSLTFDEPAKFTMKQHKPEKSHLTQDTFLLDDLTVDITDLVLKTNSQPFEYLNKPFLRGTLYLANSKKATNNSVIYAVSVLSSTDPMPLTNINLKIYSTSTLILSKLLPAPSKTLNGFNPLQPAQNISQVMLMLPLSNHIKKMDLYYELTFDSPHPQSIEGAFNINLD</sequence>
<dbReference type="AlphaFoldDB" id="A0A7E4ZQG9"/>
<evidence type="ECO:0000256" key="7">
    <source>
        <dbReference type="SAM" id="MobiDB-lite"/>
    </source>
</evidence>
<keyword evidence="4" id="KW-0813">Transport</keyword>
<dbReference type="Gene3D" id="1.25.40.90">
    <property type="match status" value="1"/>
</dbReference>
<comment type="similarity">
    <text evidence="3">Belongs to the GGA protein family.</text>
</comment>
<dbReference type="InterPro" id="IPR041198">
    <property type="entry name" value="GGA_N-GAT"/>
</dbReference>
<organism evidence="10 11">
    <name type="scientific">Panagrellus redivivus</name>
    <name type="common">Microworm</name>
    <dbReference type="NCBI Taxonomy" id="6233"/>
    <lineage>
        <taxon>Eukaryota</taxon>
        <taxon>Metazoa</taxon>
        <taxon>Ecdysozoa</taxon>
        <taxon>Nematoda</taxon>
        <taxon>Chromadorea</taxon>
        <taxon>Rhabditida</taxon>
        <taxon>Tylenchina</taxon>
        <taxon>Panagrolaimomorpha</taxon>
        <taxon>Panagrolaimoidea</taxon>
        <taxon>Panagrolaimidae</taxon>
        <taxon>Panagrellus</taxon>
    </lineage>
</organism>
<dbReference type="Gene3D" id="1.20.58.160">
    <property type="match status" value="1"/>
</dbReference>
<evidence type="ECO:0000313" key="11">
    <source>
        <dbReference type="WBParaSite" id="Pan_g11342.t1"/>
    </source>
</evidence>
<proteinExistence type="inferred from homology"/>
<dbReference type="InterPro" id="IPR013041">
    <property type="entry name" value="Clathrin_app_Ig-like_sf"/>
</dbReference>
<evidence type="ECO:0000256" key="6">
    <source>
        <dbReference type="ARBA" id="ARBA00022927"/>
    </source>
</evidence>
<comment type="subcellular location">
    <subcellularLocation>
        <location evidence="2">Early endosome</location>
    </subcellularLocation>
    <subcellularLocation>
        <location evidence="1">Golgi apparatus</location>
        <location evidence="1">trans-Golgi network membrane</location>
        <topology evidence="1">Peripheral membrane protein</topology>
    </subcellularLocation>
</comment>
<dbReference type="GO" id="GO:0034394">
    <property type="term" value="P:protein localization to cell surface"/>
    <property type="evidence" value="ECO:0007669"/>
    <property type="project" value="TreeGrafter"/>
</dbReference>
<evidence type="ECO:0000259" key="9">
    <source>
        <dbReference type="PROSITE" id="PS50909"/>
    </source>
</evidence>
<reference evidence="11" key="2">
    <citation type="submission" date="2020-10" db="UniProtKB">
        <authorList>
            <consortium name="WormBaseParasite"/>
        </authorList>
    </citation>
    <scope>IDENTIFICATION</scope>
</reference>
<feature type="compositionally biased region" description="Low complexity" evidence="7">
    <location>
        <begin position="327"/>
        <end position="337"/>
    </location>
</feature>
<dbReference type="SUPFAM" id="SSF89009">
    <property type="entry name" value="GAT-like domain"/>
    <property type="match status" value="1"/>
</dbReference>
<reference evidence="10" key="1">
    <citation type="journal article" date="2013" name="Genetics">
        <title>The draft genome and transcriptome of Panagrellus redivivus are shaped by the harsh demands of a free-living lifestyle.</title>
        <authorList>
            <person name="Srinivasan J."/>
            <person name="Dillman A.R."/>
            <person name="Macchietto M.G."/>
            <person name="Heikkinen L."/>
            <person name="Lakso M."/>
            <person name="Fracchia K.M."/>
            <person name="Antoshechkin I."/>
            <person name="Mortazavi A."/>
            <person name="Wong G."/>
            <person name="Sternberg P.W."/>
        </authorList>
    </citation>
    <scope>NUCLEOTIDE SEQUENCE [LARGE SCALE GENOMIC DNA]</scope>
    <source>
        <strain evidence="10">MT8872</strain>
    </source>
</reference>
<keyword evidence="10" id="KW-1185">Reference proteome</keyword>
<dbReference type="GO" id="GO:0006893">
    <property type="term" value="P:Golgi to plasma membrane transport"/>
    <property type="evidence" value="ECO:0007669"/>
    <property type="project" value="TreeGrafter"/>
</dbReference>
<dbReference type="SUPFAM" id="SSF49348">
    <property type="entry name" value="Clathrin adaptor appendage domain"/>
    <property type="match status" value="1"/>
</dbReference>
<dbReference type="Pfam" id="PF03127">
    <property type="entry name" value="GAT"/>
    <property type="match status" value="1"/>
</dbReference>
<dbReference type="PROSITE" id="PS50179">
    <property type="entry name" value="VHS"/>
    <property type="match status" value="1"/>
</dbReference>
<dbReference type="GO" id="GO:0043130">
    <property type="term" value="F:ubiquitin binding"/>
    <property type="evidence" value="ECO:0007669"/>
    <property type="project" value="InterPro"/>
</dbReference>
<dbReference type="SUPFAM" id="SSF48464">
    <property type="entry name" value="ENTH/VHS domain"/>
    <property type="match status" value="1"/>
</dbReference>
<evidence type="ECO:0000256" key="1">
    <source>
        <dbReference type="ARBA" id="ARBA00004150"/>
    </source>
</evidence>
<dbReference type="WBParaSite" id="Pan_g11342.t1">
    <property type="protein sequence ID" value="Pan_g11342.t1"/>
    <property type="gene ID" value="Pan_g11342"/>
</dbReference>
<dbReference type="PROSITE" id="PS50909">
    <property type="entry name" value="GAT"/>
    <property type="match status" value="1"/>
</dbReference>
<dbReference type="PANTHER" id="PTHR45905:SF1">
    <property type="entry name" value="GOLGI-LOCALIZED, GAMMA-ADAPTIN EAR CONTAINING, ARF BINDING PROTEIN"/>
    <property type="match status" value="1"/>
</dbReference>
<dbReference type="GO" id="GO:0031267">
    <property type="term" value="F:small GTPase binding"/>
    <property type="evidence" value="ECO:0007669"/>
    <property type="project" value="InterPro"/>
</dbReference>
<evidence type="ECO:0000256" key="2">
    <source>
        <dbReference type="ARBA" id="ARBA00004412"/>
    </source>
</evidence>